<feature type="compositionally biased region" description="Basic and acidic residues" evidence="2">
    <location>
        <begin position="1093"/>
        <end position="1136"/>
    </location>
</feature>
<dbReference type="InterPro" id="IPR037191">
    <property type="entry name" value="VPS9_dom_sf"/>
</dbReference>
<comment type="caution">
    <text evidence="4">The sequence shown here is derived from an EMBL/GenBank/DDBJ whole genome shotgun (WGS) entry which is preliminary data.</text>
</comment>
<feature type="repeat" description="ANK" evidence="1">
    <location>
        <begin position="601"/>
        <end position="633"/>
    </location>
</feature>
<feature type="compositionally biased region" description="Polar residues" evidence="2">
    <location>
        <begin position="1259"/>
        <end position="1274"/>
    </location>
</feature>
<dbReference type="SUPFAM" id="SSF109993">
    <property type="entry name" value="VPS9 domain"/>
    <property type="match status" value="1"/>
</dbReference>
<dbReference type="GO" id="GO:0043005">
    <property type="term" value="C:neuron projection"/>
    <property type="evidence" value="ECO:0007669"/>
    <property type="project" value="TreeGrafter"/>
</dbReference>
<feature type="region of interest" description="Disordered" evidence="2">
    <location>
        <begin position="1251"/>
        <end position="1299"/>
    </location>
</feature>
<dbReference type="PRINTS" id="PR01415">
    <property type="entry name" value="ANKYRIN"/>
</dbReference>
<dbReference type="GO" id="GO:0005770">
    <property type="term" value="C:late endosome"/>
    <property type="evidence" value="ECO:0007669"/>
    <property type="project" value="TreeGrafter"/>
</dbReference>
<dbReference type="Proteomes" id="UP001374579">
    <property type="component" value="Unassembled WGS sequence"/>
</dbReference>
<dbReference type="GO" id="GO:0030133">
    <property type="term" value="C:transport vesicle"/>
    <property type="evidence" value="ECO:0007669"/>
    <property type="project" value="TreeGrafter"/>
</dbReference>
<feature type="repeat" description="ANK" evidence="1">
    <location>
        <begin position="807"/>
        <end position="839"/>
    </location>
</feature>
<accession>A0AAN9GQS9</accession>
<feature type="repeat" description="ANK" evidence="1">
    <location>
        <begin position="840"/>
        <end position="872"/>
    </location>
</feature>
<feature type="compositionally biased region" description="Basic and acidic residues" evidence="2">
    <location>
        <begin position="1279"/>
        <end position="1290"/>
    </location>
</feature>
<feature type="domain" description="VPS9" evidence="3">
    <location>
        <begin position="250"/>
        <end position="394"/>
    </location>
</feature>
<dbReference type="GO" id="GO:0048812">
    <property type="term" value="P:neuron projection morphogenesis"/>
    <property type="evidence" value="ECO:0007669"/>
    <property type="project" value="TreeGrafter"/>
</dbReference>
<feature type="compositionally biased region" description="Basic and acidic residues" evidence="2">
    <location>
        <begin position="1144"/>
        <end position="1156"/>
    </location>
</feature>
<dbReference type="PANTHER" id="PTHR24170:SF2">
    <property type="entry name" value="ANKYRIN REPEAT DOMAIN-CONTAINING PROTEIN 27"/>
    <property type="match status" value="1"/>
</dbReference>
<keyword evidence="5" id="KW-1185">Reference proteome</keyword>
<dbReference type="Gene3D" id="1.25.40.20">
    <property type="entry name" value="Ankyrin repeat-containing domain"/>
    <property type="match status" value="4"/>
</dbReference>
<proteinExistence type="predicted"/>
<sequence length="1344" mass="149793">MANYDEDLYENPFFLTIHKQFTALFNKAVAEKALVCIPKYSSCTQQSITEADIKDHILFPGTDVLNGEEDEENNLYKTLSGKVVLIEDGQVHTKPGFEHQQSVRLLFEETFHSENDNSYRVLCIEHFINRLPATRKGSVKRDDHPSTYSQCLDLLWNHSGGQKTRDNLDKMMTAFCDVYDSLEGESLRSIQDMAGAHFTKAMQLLLKDSVVRRSVKHNPAYMESLKIAVETYLTNAVHKNLFRVLTALMASEDAEINKMTRNLASLQLQDLGIRKIFSQNIPPAKKELAGLNSFSTPMGRLFCVKRVVTALTRPLKQKGKMDDNSTAMMTTDDFLPILIFLIIKSEIPNWMANLTYMRHFHLAKSTDDDEFGFYLASVEAALEHIKSGYISEDMKINKPKREGWSFLELSPGHSAATDTETQLERQDSSAATDQFFMNVQEGNEEAVKQMLQRPQRTSEEVYLKLCHPLCSCDKCEKVVSASRNDSDLVTTYTRDNKGYTALHMAAYYGQGQLIDLLIQSGAVVDATDYLGLTPLHLACQRGYQKDMLLLLHFGADVMCKDNDGNTPLHHCCYNGHEDCVKALVFSDSTIRRLEVNTMNEHGDTALHMAAKWGYESIVKTLLENGANATIKNRKRQSPIHVAQNVIVQRLLQHSVDGLELQPVSSFVSTASGSIKGKGSWSSSSSSSDLVRQESLSLHSSADGEEAAPSRVETASLDEAQDKQLKSRKDKLFKAIMAGDIQLVKFYLGIKELGYDQLEEEEELSPSPSNVSLGDMCHPLCQCHKCLSIQKAQVRAHQALSVNVKTTSGYTPLHMAVLHGQDDMVQLFLERGAHVSTQNHKNMTPLHIAACLRKLLTMHLLVEHGAKLNVRDINGDSPLLICSASGFHEGVQLLLQKGADVNTYNHRGNTALHEAADHSHRSIVTALLEAGADPTIRNKQTKTAFNMARDTLLERELQRAVATWQEKHQKLQPDTRQRSSSQRVVGRSQVSVQQLFAAFEEDDLKTLQSLTAAIRGFDKQHSLKKAVTRDNTYTFLNKLVHQKSIQSFDQTSLRHISPEDKSRPMYIYSLATPGNSGGAEGGRVEKDAEEESEERGKGEREREKNIEKREKDLVGRTDRTEKERTREREEVEIRQETSRGTVKAESVRGERTEEKVSGDPVQSCKEEKKAEPTKDIFVAGWQAGTDSVDLSSISVAAKRSDAETEQSSAQSLQQTQTTHYLLSPLTREVTHHQEDYETVGVCSPADEHIFEPRSAGSAVAESSQNSEGASCSANSGIAEEAEKGGHNECHSNSESVSSTISDIFEAETNVDKIGAKEMISSQLSSASEVSDIFESADTPRTNNND</sequence>
<evidence type="ECO:0000313" key="4">
    <source>
        <dbReference type="EMBL" id="KAK7115490.1"/>
    </source>
</evidence>
<protein>
    <recommendedName>
        <fullName evidence="3">VPS9 domain-containing protein</fullName>
    </recommendedName>
</protein>
<reference evidence="4 5" key="1">
    <citation type="submission" date="2024-02" db="EMBL/GenBank/DDBJ databases">
        <title>Chromosome-scale genome assembly of the rough periwinkle Littorina saxatilis.</title>
        <authorList>
            <person name="De Jode A."/>
            <person name="Faria R."/>
            <person name="Formenti G."/>
            <person name="Sims Y."/>
            <person name="Smith T.P."/>
            <person name="Tracey A."/>
            <person name="Wood J.M.D."/>
            <person name="Zagrodzka Z.B."/>
            <person name="Johannesson K."/>
            <person name="Butlin R.K."/>
            <person name="Leder E.H."/>
        </authorList>
    </citation>
    <scope>NUCLEOTIDE SEQUENCE [LARGE SCALE GENOMIC DNA]</scope>
    <source>
        <strain evidence="4">Snail1</strain>
        <tissue evidence="4">Muscle</tissue>
    </source>
</reference>
<dbReference type="Pfam" id="PF00023">
    <property type="entry name" value="Ank"/>
    <property type="match status" value="1"/>
</dbReference>
<feature type="repeat" description="ANK" evidence="1">
    <location>
        <begin position="530"/>
        <end position="562"/>
    </location>
</feature>
<dbReference type="PANTHER" id="PTHR24170">
    <property type="entry name" value="ANKYRIN REPEAT DOMAIN-CONTAINING PROTEIN 27"/>
    <property type="match status" value="1"/>
</dbReference>
<dbReference type="InterPro" id="IPR002110">
    <property type="entry name" value="Ankyrin_rpt"/>
</dbReference>
<feature type="region of interest" description="Disordered" evidence="2">
    <location>
        <begin position="691"/>
        <end position="720"/>
    </location>
</feature>
<dbReference type="GO" id="GO:0045022">
    <property type="term" value="P:early endosome to late endosome transport"/>
    <property type="evidence" value="ECO:0007669"/>
    <property type="project" value="TreeGrafter"/>
</dbReference>
<dbReference type="InterPro" id="IPR036770">
    <property type="entry name" value="Ankyrin_rpt-contain_sf"/>
</dbReference>
<dbReference type="PROSITE" id="PS50297">
    <property type="entry name" value="ANK_REP_REGION"/>
    <property type="match status" value="8"/>
</dbReference>
<dbReference type="GO" id="GO:0005886">
    <property type="term" value="C:plasma membrane"/>
    <property type="evidence" value="ECO:0007669"/>
    <property type="project" value="TreeGrafter"/>
</dbReference>
<feature type="region of interest" description="Disordered" evidence="2">
    <location>
        <begin position="1067"/>
        <end position="1170"/>
    </location>
</feature>
<keyword evidence="1" id="KW-0040">ANK repeat</keyword>
<dbReference type="GO" id="GO:0097422">
    <property type="term" value="C:tubular endosome"/>
    <property type="evidence" value="ECO:0007669"/>
    <property type="project" value="TreeGrafter"/>
</dbReference>
<dbReference type="Pfam" id="PF02204">
    <property type="entry name" value="VPS9"/>
    <property type="match status" value="1"/>
</dbReference>
<dbReference type="Pfam" id="PF12796">
    <property type="entry name" value="Ank_2"/>
    <property type="match status" value="2"/>
</dbReference>
<dbReference type="InterPro" id="IPR003123">
    <property type="entry name" value="VPS9"/>
</dbReference>
<feature type="region of interest" description="Disordered" evidence="2">
    <location>
        <begin position="1320"/>
        <end position="1344"/>
    </location>
</feature>
<dbReference type="EMBL" id="JBAMIC010000001">
    <property type="protein sequence ID" value="KAK7115490.1"/>
    <property type="molecule type" value="Genomic_DNA"/>
</dbReference>
<dbReference type="SMART" id="SM00248">
    <property type="entry name" value="ANK"/>
    <property type="match status" value="8"/>
</dbReference>
<feature type="repeat" description="ANK" evidence="1">
    <location>
        <begin position="873"/>
        <end position="905"/>
    </location>
</feature>
<feature type="repeat" description="ANK" evidence="1">
    <location>
        <begin position="563"/>
        <end position="584"/>
    </location>
</feature>
<dbReference type="GO" id="GO:0005769">
    <property type="term" value="C:early endosome"/>
    <property type="evidence" value="ECO:0007669"/>
    <property type="project" value="TreeGrafter"/>
</dbReference>
<dbReference type="CDD" id="cd22885">
    <property type="entry name" value="ANKRD27_zf1"/>
    <property type="match status" value="1"/>
</dbReference>
<feature type="repeat" description="ANK" evidence="1">
    <location>
        <begin position="497"/>
        <end position="529"/>
    </location>
</feature>
<dbReference type="GO" id="GO:0005085">
    <property type="term" value="F:guanyl-nucleotide exchange factor activity"/>
    <property type="evidence" value="ECO:0007669"/>
    <property type="project" value="TreeGrafter"/>
</dbReference>
<dbReference type="GO" id="GO:0000149">
    <property type="term" value="F:SNARE binding"/>
    <property type="evidence" value="ECO:0007669"/>
    <property type="project" value="TreeGrafter"/>
</dbReference>
<dbReference type="CDD" id="cd22886">
    <property type="entry name" value="ANKRD27_zf2"/>
    <property type="match status" value="1"/>
</dbReference>
<gene>
    <name evidence="4" type="ORF">V1264_001346</name>
</gene>
<dbReference type="PROSITE" id="PS50088">
    <property type="entry name" value="ANK_REPEAT"/>
    <property type="match status" value="8"/>
</dbReference>
<dbReference type="SMART" id="SM00167">
    <property type="entry name" value="VPS9"/>
    <property type="match status" value="1"/>
</dbReference>
<organism evidence="4 5">
    <name type="scientific">Littorina saxatilis</name>
    <dbReference type="NCBI Taxonomy" id="31220"/>
    <lineage>
        <taxon>Eukaryota</taxon>
        <taxon>Metazoa</taxon>
        <taxon>Spiralia</taxon>
        <taxon>Lophotrochozoa</taxon>
        <taxon>Mollusca</taxon>
        <taxon>Gastropoda</taxon>
        <taxon>Caenogastropoda</taxon>
        <taxon>Littorinimorpha</taxon>
        <taxon>Littorinoidea</taxon>
        <taxon>Littorinidae</taxon>
        <taxon>Littorina</taxon>
    </lineage>
</organism>
<dbReference type="Gene3D" id="1.20.1050.80">
    <property type="entry name" value="VPS9 domain"/>
    <property type="match status" value="1"/>
</dbReference>
<dbReference type="PROSITE" id="PS51205">
    <property type="entry name" value="VPS9"/>
    <property type="match status" value="1"/>
</dbReference>
<evidence type="ECO:0000313" key="5">
    <source>
        <dbReference type="Proteomes" id="UP001374579"/>
    </source>
</evidence>
<dbReference type="InterPro" id="IPR051248">
    <property type="entry name" value="UPF0507/Ank_repeat_27"/>
</dbReference>
<dbReference type="Pfam" id="PF13857">
    <property type="entry name" value="Ank_5"/>
    <property type="match status" value="1"/>
</dbReference>
<evidence type="ECO:0000259" key="3">
    <source>
        <dbReference type="PROSITE" id="PS51205"/>
    </source>
</evidence>
<dbReference type="SUPFAM" id="SSF48403">
    <property type="entry name" value="Ankyrin repeat"/>
    <property type="match status" value="2"/>
</dbReference>
<feature type="compositionally biased region" description="Basic and acidic residues" evidence="2">
    <location>
        <begin position="964"/>
        <end position="976"/>
    </location>
</feature>
<feature type="region of interest" description="Disordered" evidence="2">
    <location>
        <begin position="964"/>
        <end position="984"/>
    </location>
</feature>
<evidence type="ECO:0000256" key="1">
    <source>
        <dbReference type="PROSITE-ProRule" id="PRU00023"/>
    </source>
</evidence>
<evidence type="ECO:0000256" key="2">
    <source>
        <dbReference type="SAM" id="MobiDB-lite"/>
    </source>
</evidence>
<feature type="repeat" description="ANK" evidence="1">
    <location>
        <begin position="906"/>
        <end position="938"/>
    </location>
</feature>
<name>A0AAN9GQS9_9CAEN</name>